<name>A0A6A5VDV8_9PLEO</name>
<protein>
    <submittedName>
        <fullName evidence="1">Uncharacterized protein</fullName>
    </submittedName>
</protein>
<sequence length="130" mass="14210">MGHILALFASYDLRIPAATSQCGRLAHHIHWTKLLKYQPDCAVTPFQTSQPCRTFVMLQLPISALAVVLALFSASEAQSLLCLGSQCNTSVNATPQQDRSASNMKLLSHPQSILSRDFLDLGSLRPVDNC</sequence>
<dbReference type="Proteomes" id="UP000800036">
    <property type="component" value="Unassembled WGS sequence"/>
</dbReference>
<proteinExistence type="predicted"/>
<accession>A0A6A5VDV8</accession>
<dbReference type="AlphaFoldDB" id="A0A6A5VDV8"/>
<evidence type="ECO:0000313" key="2">
    <source>
        <dbReference type="Proteomes" id="UP000800036"/>
    </source>
</evidence>
<organism evidence="1 2">
    <name type="scientific">Bimuria novae-zelandiae CBS 107.79</name>
    <dbReference type="NCBI Taxonomy" id="1447943"/>
    <lineage>
        <taxon>Eukaryota</taxon>
        <taxon>Fungi</taxon>
        <taxon>Dikarya</taxon>
        <taxon>Ascomycota</taxon>
        <taxon>Pezizomycotina</taxon>
        <taxon>Dothideomycetes</taxon>
        <taxon>Pleosporomycetidae</taxon>
        <taxon>Pleosporales</taxon>
        <taxon>Massarineae</taxon>
        <taxon>Didymosphaeriaceae</taxon>
        <taxon>Bimuria</taxon>
    </lineage>
</organism>
<reference evidence="1" key="1">
    <citation type="journal article" date="2020" name="Stud. Mycol.">
        <title>101 Dothideomycetes genomes: a test case for predicting lifestyles and emergence of pathogens.</title>
        <authorList>
            <person name="Haridas S."/>
            <person name="Albert R."/>
            <person name="Binder M."/>
            <person name="Bloem J."/>
            <person name="Labutti K."/>
            <person name="Salamov A."/>
            <person name="Andreopoulos B."/>
            <person name="Baker S."/>
            <person name="Barry K."/>
            <person name="Bills G."/>
            <person name="Bluhm B."/>
            <person name="Cannon C."/>
            <person name="Castanera R."/>
            <person name="Culley D."/>
            <person name="Daum C."/>
            <person name="Ezra D."/>
            <person name="Gonzalez J."/>
            <person name="Henrissat B."/>
            <person name="Kuo A."/>
            <person name="Liang C."/>
            <person name="Lipzen A."/>
            <person name="Lutzoni F."/>
            <person name="Magnuson J."/>
            <person name="Mondo S."/>
            <person name="Nolan M."/>
            <person name="Ohm R."/>
            <person name="Pangilinan J."/>
            <person name="Park H.-J."/>
            <person name="Ramirez L."/>
            <person name="Alfaro M."/>
            <person name="Sun H."/>
            <person name="Tritt A."/>
            <person name="Yoshinaga Y."/>
            <person name="Zwiers L.-H."/>
            <person name="Turgeon B."/>
            <person name="Goodwin S."/>
            <person name="Spatafora J."/>
            <person name="Crous P."/>
            <person name="Grigoriev I."/>
        </authorList>
    </citation>
    <scope>NUCLEOTIDE SEQUENCE</scope>
    <source>
        <strain evidence="1">CBS 107.79</strain>
    </source>
</reference>
<gene>
    <name evidence="1" type="ORF">BU23DRAFT_81768</name>
</gene>
<evidence type="ECO:0000313" key="1">
    <source>
        <dbReference type="EMBL" id="KAF1975301.1"/>
    </source>
</evidence>
<keyword evidence="2" id="KW-1185">Reference proteome</keyword>
<dbReference type="EMBL" id="ML976671">
    <property type="protein sequence ID" value="KAF1975301.1"/>
    <property type="molecule type" value="Genomic_DNA"/>
</dbReference>